<dbReference type="InterPro" id="IPR029063">
    <property type="entry name" value="SAM-dependent_MTases_sf"/>
</dbReference>
<dbReference type="Gene3D" id="3.40.50.150">
    <property type="entry name" value="Vaccinia Virus protein VP39"/>
    <property type="match status" value="1"/>
</dbReference>
<dbReference type="SUPFAM" id="SSF53335">
    <property type="entry name" value="S-adenosyl-L-methionine-dependent methyltransferases"/>
    <property type="match status" value="1"/>
</dbReference>
<sequence length="301" mass="34154">MTPTTFETQTREIFHEIHKIQGRNEKIFTRLLSLLTPSYLQEREDFFKGKICLDAGCGSNANAACSMLQHGAEKVYAFDLTDSIFETVPHYLRGFEGRYALGVGSVLNIHFADGFFDFVHCSGVLHHSSDVATGLKELARVTKPGGMLYIMTYGKGGLLRDIVGFLRKKYRQDSGFQAFIDGLNPKFFTELFQFLLTSMQAHGDAFGSKLSPELLAELFDEDLVLTIKDRVTAPVYHEHSEEELRDLLEQCAFSSIIRITRYPELSNFRRFLSPLYENYESRFARLLYGSGSVQLKAVKAH</sequence>
<evidence type="ECO:0000313" key="2">
    <source>
        <dbReference type="EMBL" id="PID60299.1"/>
    </source>
</evidence>
<proteinExistence type="predicted"/>
<gene>
    <name evidence="2" type="ORF">CSB45_00500</name>
</gene>
<dbReference type="CDD" id="cd02440">
    <property type="entry name" value="AdoMet_MTases"/>
    <property type="match status" value="1"/>
</dbReference>
<dbReference type="GO" id="GO:0008757">
    <property type="term" value="F:S-adenosylmethionine-dependent methyltransferase activity"/>
    <property type="evidence" value="ECO:0007669"/>
    <property type="project" value="InterPro"/>
</dbReference>
<reference evidence="2 3" key="1">
    <citation type="submission" date="2017-10" db="EMBL/GenBank/DDBJ databases">
        <title>Novel microbial diversity and functional potential in the marine mammal oral microbiome.</title>
        <authorList>
            <person name="Dudek N.K."/>
            <person name="Sun C.L."/>
            <person name="Burstein D."/>
            <person name="Kantor R.S."/>
            <person name="Aliaga Goltsman D.S."/>
            <person name="Bik E.M."/>
            <person name="Thomas B.C."/>
            <person name="Banfield J.F."/>
            <person name="Relman D.A."/>
        </authorList>
    </citation>
    <scope>NUCLEOTIDE SEQUENCE [LARGE SCALE GENOMIC DNA]</scope>
    <source>
        <strain evidence="2">DOLZORAL124_49_17</strain>
    </source>
</reference>
<dbReference type="Pfam" id="PF08241">
    <property type="entry name" value="Methyltransf_11"/>
    <property type="match status" value="1"/>
</dbReference>
<dbReference type="EMBL" id="PDPS01000008">
    <property type="protein sequence ID" value="PID60299.1"/>
    <property type="molecule type" value="Genomic_DNA"/>
</dbReference>
<feature type="domain" description="Methyltransferase type 11" evidence="1">
    <location>
        <begin position="53"/>
        <end position="150"/>
    </location>
</feature>
<comment type="caution">
    <text evidence="2">The sequence shown here is derived from an EMBL/GenBank/DDBJ whole genome shotgun (WGS) entry which is preliminary data.</text>
</comment>
<dbReference type="InterPro" id="IPR013216">
    <property type="entry name" value="Methyltransf_11"/>
</dbReference>
<dbReference type="Proteomes" id="UP000229740">
    <property type="component" value="Unassembled WGS sequence"/>
</dbReference>
<organism evidence="2 3">
    <name type="scientific">candidate division KSB3 bacterium</name>
    <dbReference type="NCBI Taxonomy" id="2044937"/>
    <lineage>
        <taxon>Bacteria</taxon>
        <taxon>candidate division KSB3</taxon>
    </lineage>
</organism>
<protein>
    <recommendedName>
        <fullName evidence="1">Methyltransferase type 11 domain-containing protein</fullName>
    </recommendedName>
</protein>
<evidence type="ECO:0000313" key="3">
    <source>
        <dbReference type="Proteomes" id="UP000229740"/>
    </source>
</evidence>
<accession>A0A2G6EDX6</accession>
<evidence type="ECO:0000259" key="1">
    <source>
        <dbReference type="Pfam" id="PF08241"/>
    </source>
</evidence>
<name>A0A2G6EDX6_9BACT</name>
<dbReference type="AlphaFoldDB" id="A0A2G6EDX6"/>
<dbReference type="PANTHER" id="PTHR43591">
    <property type="entry name" value="METHYLTRANSFERASE"/>
    <property type="match status" value="1"/>
</dbReference>